<feature type="compositionally biased region" description="Low complexity" evidence="7">
    <location>
        <begin position="8"/>
        <end position="22"/>
    </location>
</feature>
<evidence type="ECO:0000256" key="2">
    <source>
        <dbReference type="ARBA" id="ARBA00005417"/>
    </source>
</evidence>
<dbReference type="PROSITE" id="PS50893">
    <property type="entry name" value="ABC_TRANSPORTER_2"/>
    <property type="match status" value="1"/>
</dbReference>
<evidence type="ECO:0000313" key="9">
    <source>
        <dbReference type="EMBL" id="MDP9824642.1"/>
    </source>
</evidence>
<sequence>MTGMAGEGPTTGSRTTGTGTTRPPDEQDDLRIVQDADRGANENSQDFDDVLRHAGLPAGTGRHDVVPGPDKAPPASVTDTETAPRRVQKPETKPEPKPGPEPEPEPEPDILISARGLTKHFGDFVAVDGIDLDVRRGEAFGFLGPNGAGKSSTMRMIGCVSPLTDGSLSLFGLDPATDGPAIRGRLGVVPQKDLLDEELTVRENLLVYGRYFGLSRSEVAHRADELLRFAQLSDRADSPVEPLSGGMKRRLTIARALINAPGILLLDEPTTGLDPQARHVLWDRLYRLKQQGVTLVLTTHYMDEAEQLCDRLVVMDHGKIVAEGSPRQLIERYSSREVVELRYPDLELEPHRDRLDLGDLAERVEVLPDRLLIYTQDGDTVSRVVEESDDRPMSVLVRRSSLEDVFLRLTGRTLVD</sequence>
<comment type="caution">
    <text evidence="9">The sequence shown here is derived from an EMBL/GenBank/DDBJ whole genome shotgun (WGS) entry which is preliminary data.</text>
</comment>
<dbReference type="EMBL" id="JAUSQZ010000001">
    <property type="protein sequence ID" value="MDP9824642.1"/>
    <property type="molecule type" value="Genomic_DNA"/>
</dbReference>
<dbReference type="Gene3D" id="3.40.50.300">
    <property type="entry name" value="P-loop containing nucleotide triphosphate hydrolases"/>
    <property type="match status" value="1"/>
</dbReference>
<feature type="region of interest" description="Disordered" evidence="7">
    <location>
        <begin position="1"/>
        <end position="109"/>
    </location>
</feature>
<feature type="compositionally biased region" description="Basic and acidic residues" evidence="7">
    <location>
        <begin position="23"/>
        <end position="40"/>
    </location>
</feature>
<gene>
    <name evidence="9" type="ORF">J2S57_000391</name>
</gene>
<protein>
    <submittedName>
        <fullName evidence="9">Lipooligosaccharide transport system ATP-binding protein</fullName>
    </submittedName>
</protein>
<keyword evidence="5 9" id="KW-0067">ATP-binding</keyword>
<keyword evidence="3" id="KW-0813">Transport</keyword>
<dbReference type="InterPro" id="IPR003439">
    <property type="entry name" value="ABC_transporter-like_ATP-bd"/>
</dbReference>
<evidence type="ECO:0000259" key="8">
    <source>
        <dbReference type="PROSITE" id="PS50893"/>
    </source>
</evidence>
<feature type="domain" description="ABC transporter" evidence="8">
    <location>
        <begin position="112"/>
        <end position="342"/>
    </location>
</feature>
<dbReference type="GO" id="GO:0005524">
    <property type="term" value="F:ATP binding"/>
    <property type="evidence" value="ECO:0007669"/>
    <property type="project" value="UniProtKB-KW"/>
</dbReference>
<dbReference type="InterPro" id="IPR017871">
    <property type="entry name" value="ABC_transporter-like_CS"/>
</dbReference>
<evidence type="ECO:0000256" key="4">
    <source>
        <dbReference type="ARBA" id="ARBA00022741"/>
    </source>
</evidence>
<evidence type="ECO:0000256" key="6">
    <source>
        <dbReference type="ARBA" id="ARBA00023251"/>
    </source>
</evidence>
<dbReference type="Proteomes" id="UP001235712">
    <property type="component" value="Unassembled WGS sequence"/>
</dbReference>
<accession>A0ABT9NWJ7</accession>
<comment type="subcellular location">
    <subcellularLocation>
        <location evidence="1">Cell membrane</location>
        <topology evidence="1">Peripheral membrane protein</topology>
    </subcellularLocation>
</comment>
<dbReference type="SMART" id="SM00382">
    <property type="entry name" value="AAA"/>
    <property type="match status" value="1"/>
</dbReference>
<feature type="compositionally biased region" description="Basic and acidic residues" evidence="7">
    <location>
        <begin position="82"/>
        <end position="100"/>
    </location>
</feature>
<organism evidence="9 10">
    <name type="scientific">Kineosporia succinea</name>
    <dbReference type="NCBI Taxonomy" id="84632"/>
    <lineage>
        <taxon>Bacteria</taxon>
        <taxon>Bacillati</taxon>
        <taxon>Actinomycetota</taxon>
        <taxon>Actinomycetes</taxon>
        <taxon>Kineosporiales</taxon>
        <taxon>Kineosporiaceae</taxon>
        <taxon>Kineosporia</taxon>
    </lineage>
</organism>
<dbReference type="PANTHER" id="PTHR42711:SF5">
    <property type="entry name" value="ABC TRANSPORTER ATP-BINDING PROTEIN NATA"/>
    <property type="match status" value="1"/>
</dbReference>
<dbReference type="PANTHER" id="PTHR42711">
    <property type="entry name" value="ABC TRANSPORTER ATP-BINDING PROTEIN"/>
    <property type="match status" value="1"/>
</dbReference>
<evidence type="ECO:0000313" key="10">
    <source>
        <dbReference type="Proteomes" id="UP001235712"/>
    </source>
</evidence>
<evidence type="ECO:0000256" key="1">
    <source>
        <dbReference type="ARBA" id="ARBA00004202"/>
    </source>
</evidence>
<evidence type="ECO:0000256" key="5">
    <source>
        <dbReference type="ARBA" id="ARBA00022840"/>
    </source>
</evidence>
<dbReference type="InterPro" id="IPR027417">
    <property type="entry name" value="P-loop_NTPase"/>
</dbReference>
<keyword evidence="4" id="KW-0547">Nucleotide-binding</keyword>
<comment type="similarity">
    <text evidence="2">Belongs to the ABC transporter superfamily.</text>
</comment>
<evidence type="ECO:0000256" key="7">
    <source>
        <dbReference type="SAM" id="MobiDB-lite"/>
    </source>
</evidence>
<reference evidence="9 10" key="1">
    <citation type="submission" date="2023-07" db="EMBL/GenBank/DDBJ databases">
        <title>Sequencing the genomes of 1000 actinobacteria strains.</title>
        <authorList>
            <person name="Klenk H.-P."/>
        </authorList>
    </citation>
    <scope>NUCLEOTIDE SEQUENCE [LARGE SCALE GENOMIC DNA]</scope>
    <source>
        <strain evidence="9 10">DSM 44388</strain>
    </source>
</reference>
<dbReference type="Pfam" id="PF00005">
    <property type="entry name" value="ABC_tran"/>
    <property type="match status" value="1"/>
</dbReference>
<proteinExistence type="inferred from homology"/>
<keyword evidence="6" id="KW-0046">Antibiotic resistance</keyword>
<dbReference type="PROSITE" id="PS00211">
    <property type="entry name" value="ABC_TRANSPORTER_1"/>
    <property type="match status" value="1"/>
</dbReference>
<dbReference type="SUPFAM" id="SSF52540">
    <property type="entry name" value="P-loop containing nucleoside triphosphate hydrolases"/>
    <property type="match status" value="1"/>
</dbReference>
<dbReference type="InterPro" id="IPR050763">
    <property type="entry name" value="ABC_transporter_ATP-binding"/>
</dbReference>
<evidence type="ECO:0000256" key="3">
    <source>
        <dbReference type="ARBA" id="ARBA00022448"/>
    </source>
</evidence>
<keyword evidence="10" id="KW-1185">Reference proteome</keyword>
<name>A0ABT9NWJ7_9ACTN</name>
<dbReference type="InterPro" id="IPR003593">
    <property type="entry name" value="AAA+_ATPase"/>
</dbReference>